<dbReference type="PANTHER" id="PTHR15505:SF4">
    <property type="entry name" value="RIIA DOMAIN-CONTAINING PROTEIN 1"/>
    <property type="match status" value="1"/>
</dbReference>
<protein>
    <recommendedName>
        <fullName evidence="6">RIIa domain-containing protein</fullName>
    </recommendedName>
</protein>
<evidence type="ECO:0000313" key="1">
    <source>
        <dbReference type="EMBL" id="CAI9912406.1"/>
    </source>
</evidence>
<reference evidence="2" key="1">
    <citation type="submission" date="2023-06" db="EMBL/GenBank/DDBJ databases">
        <authorList>
            <person name="Kurt Z."/>
        </authorList>
    </citation>
    <scope>NUCLEOTIDE SEQUENCE</scope>
</reference>
<dbReference type="EMBL" id="CATOUU010000001">
    <property type="protein sequence ID" value="CAI9912406.1"/>
    <property type="molecule type" value="Genomic_DNA"/>
</dbReference>
<keyword evidence="5" id="KW-1185">Reference proteome</keyword>
<evidence type="ECO:0000313" key="4">
    <source>
        <dbReference type="EMBL" id="CAL6076795.1"/>
    </source>
</evidence>
<evidence type="ECO:0008006" key="6">
    <source>
        <dbReference type="Google" id="ProtNLM"/>
    </source>
</evidence>
<dbReference type="Proteomes" id="UP001642409">
    <property type="component" value="Unassembled WGS sequence"/>
</dbReference>
<dbReference type="EMBL" id="CAXDID020000010">
    <property type="protein sequence ID" value="CAL5979194.1"/>
    <property type="molecule type" value="Genomic_DNA"/>
</dbReference>
<name>A0AA86UH10_9EUKA</name>
<gene>
    <name evidence="2" type="ORF">HINF_LOCUS43154</name>
    <name evidence="1" type="ORF">HINF_LOCUS51</name>
    <name evidence="3" type="ORF">HINF_LOCUS5341</name>
    <name evidence="4" type="ORF">HINF_LOCUS57861</name>
</gene>
<dbReference type="AlphaFoldDB" id="A0AA86UH10"/>
<dbReference type="PANTHER" id="PTHR15505">
    <property type="entry name" value="RIIA DOMAIN-CONTAINING PROTEIN 1"/>
    <property type="match status" value="1"/>
</dbReference>
<dbReference type="InterPro" id="IPR047501">
    <property type="entry name" value="DD_CATIP"/>
</dbReference>
<reference evidence="3 5" key="2">
    <citation type="submission" date="2024-07" db="EMBL/GenBank/DDBJ databases">
        <authorList>
            <person name="Akdeniz Z."/>
        </authorList>
    </citation>
    <scope>NUCLEOTIDE SEQUENCE [LARGE SCALE GENOMIC DNA]</scope>
</reference>
<accession>A0AA86UH10</accession>
<evidence type="ECO:0000313" key="2">
    <source>
        <dbReference type="EMBL" id="CAI9955509.1"/>
    </source>
</evidence>
<proteinExistence type="predicted"/>
<comment type="caution">
    <text evidence="2">The sequence shown here is derived from an EMBL/GenBank/DDBJ whole genome shotgun (WGS) entry which is preliminary data.</text>
</comment>
<dbReference type="EMBL" id="CAXDID020000321">
    <property type="protein sequence ID" value="CAL6076795.1"/>
    <property type="molecule type" value="Genomic_DNA"/>
</dbReference>
<sequence length="100" mass="11454">MTDFPLIHDKNLPINRENLGLGPQTKPGDVTIQKGQVSDYKFDLARQQAIQKEEVQKQHTAYLEAHPELKQIVSDVLCSLMMDKPTDVYSYMAQYFKGVK</sequence>
<organism evidence="2">
    <name type="scientific">Hexamita inflata</name>
    <dbReference type="NCBI Taxonomy" id="28002"/>
    <lineage>
        <taxon>Eukaryota</taxon>
        <taxon>Metamonada</taxon>
        <taxon>Diplomonadida</taxon>
        <taxon>Hexamitidae</taxon>
        <taxon>Hexamitinae</taxon>
        <taxon>Hexamita</taxon>
    </lineage>
</organism>
<evidence type="ECO:0000313" key="3">
    <source>
        <dbReference type="EMBL" id="CAL5979194.1"/>
    </source>
</evidence>
<dbReference type="CDD" id="cd22973">
    <property type="entry name" value="DD_CATIP"/>
    <property type="match status" value="1"/>
</dbReference>
<dbReference type="EMBL" id="CATOUU010000865">
    <property type="protein sequence ID" value="CAI9955509.1"/>
    <property type="molecule type" value="Genomic_DNA"/>
</dbReference>
<evidence type="ECO:0000313" key="5">
    <source>
        <dbReference type="Proteomes" id="UP001642409"/>
    </source>
</evidence>
<dbReference type="SUPFAM" id="SSF47391">
    <property type="entry name" value="Dimerization-anchoring domain of cAMP-dependent PK regulatory subunit"/>
    <property type="match status" value="1"/>
</dbReference>